<dbReference type="RefSeq" id="WP_270111055.1">
    <property type="nucleotide sequence ID" value="NZ_JAPZVP010000012.1"/>
</dbReference>
<dbReference type="AlphaFoldDB" id="A0A9X3PLX6"/>
<reference evidence="1" key="1">
    <citation type="submission" date="2022-12" db="EMBL/GenBank/DDBJ databases">
        <title>Gycomyces niveus sp.nov.,a novel actinomycete isolated from soil in Shouguan.</title>
        <authorList>
            <person name="Yang X."/>
        </authorList>
    </citation>
    <scope>NUCLEOTIDE SEQUENCE</scope>
    <source>
        <strain evidence="1">NEAU-A15</strain>
    </source>
</reference>
<evidence type="ECO:0000313" key="1">
    <source>
        <dbReference type="EMBL" id="MDA1361085.1"/>
    </source>
</evidence>
<accession>A0A9X3PLX6</accession>
<keyword evidence="2" id="KW-1185">Reference proteome</keyword>
<organism evidence="1 2">
    <name type="scientific">Glycomyces luteolus</name>
    <dbReference type="NCBI Taxonomy" id="2670330"/>
    <lineage>
        <taxon>Bacteria</taxon>
        <taxon>Bacillati</taxon>
        <taxon>Actinomycetota</taxon>
        <taxon>Actinomycetes</taxon>
        <taxon>Glycomycetales</taxon>
        <taxon>Glycomycetaceae</taxon>
        <taxon>Glycomyces</taxon>
    </lineage>
</organism>
<gene>
    <name evidence="1" type="ORF">O1R50_15755</name>
</gene>
<sequence length="99" mass="10836">MTEIILLTEPHCGHCDRAKEILHYLSAEFTLSVTEIDLAGDEGRRLATEHAVVSAPGLLVDGVLFSRGPLDGNKLRMTLESIRPIGIWSRETAALPKQS</sequence>
<dbReference type="Proteomes" id="UP001146067">
    <property type="component" value="Unassembled WGS sequence"/>
</dbReference>
<proteinExistence type="predicted"/>
<dbReference type="InterPro" id="IPR036249">
    <property type="entry name" value="Thioredoxin-like_sf"/>
</dbReference>
<dbReference type="Gene3D" id="3.40.30.10">
    <property type="entry name" value="Glutaredoxin"/>
    <property type="match status" value="1"/>
</dbReference>
<protein>
    <submittedName>
        <fullName evidence="1">Glutaredoxin domain-containing protein</fullName>
    </submittedName>
</protein>
<dbReference type="SUPFAM" id="SSF52833">
    <property type="entry name" value="Thioredoxin-like"/>
    <property type="match status" value="1"/>
</dbReference>
<name>A0A9X3PLX6_9ACTN</name>
<evidence type="ECO:0000313" key="2">
    <source>
        <dbReference type="Proteomes" id="UP001146067"/>
    </source>
</evidence>
<dbReference type="InterPro" id="IPR008554">
    <property type="entry name" value="Glutaredoxin-like"/>
</dbReference>
<comment type="caution">
    <text evidence="1">The sequence shown here is derived from an EMBL/GenBank/DDBJ whole genome shotgun (WGS) entry which is preliminary data.</text>
</comment>
<dbReference type="EMBL" id="JAPZVP010000012">
    <property type="protein sequence ID" value="MDA1361085.1"/>
    <property type="molecule type" value="Genomic_DNA"/>
</dbReference>
<dbReference type="Pfam" id="PF05768">
    <property type="entry name" value="Glrx-like"/>
    <property type="match status" value="1"/>
</dbReference>